<feature type="transmembrane region" description="Helical" evidence="10">
    <location>
        <begin position="382"/>
        <end position="402"/>
    </location>
</feature>
<keyword evidence="5 10" id="KW-0812">Transmembrane</keyword>
<feature type="transmembrane region" description="Helical" evidence="10">
    <location>
        <begin position="274"/>
        <end position="291"/>
    </location>
</feature>
<reference evidence="12" key="1">
    <citation type="submission" date="2013-04" db="EMBL/GenBank/DDBJ databases">
        <authorList>
            <person name="Hegedusova E."/>
            <person name="Pfeiffer I."/>
            <person name="Brejova B."/>
            <person name="Nosek J."/>
        </authorList>
    </citation>
    <scope>NUCLEOTIDE SEQUENCE</scope>
    <source>
        <strain evidence="12">NRRL Y-27734</strain>
    </source>
</reference>
<evidence type="ECO:0000256" key="3">
    <source>
        <dbReference type="ARBA" id="ARBA00012944"/>
    </source>
</evidence>
<dbReference type="Pfam" id="PF00361">
    <property type="entry name" value="Proton_antipo_M"/>
    <property type="match status" value="1"/>
</dbReference>
<evidence type="ECO:0000313" key="12">
    <source>
        <dbReference type="EMBL" id="AGS44064.1"/>
    </source>
</evidence>
<dbReference type="EMBL" id="KC993175">
    <property type="protein sequence ID" value="AGS44064.1"/>
    <property type="molecule type" value="Genomic_DNA"/>
</dbReference>
<evidence type="ECO:0000256" key="4">
    <source>
        <dbReference type="ARBA" id="ARBA00021008"/>
    </source>
</evidence>
<dbReference type="PANTHER" id="PTHR22773">
    <property type="entry name" value="NADH DEHYDROGENASE"/>
    <property type="match status" value="1"/>
</dbReference>
<organism evidence="12">
    <name type="scientific">Candida buenavistaensis</name>
    <dbReference type="NCBI Taxonomy" id="434039"/>
    <lineage>
        <taxon>Eukaryota</taxon>
        <taxon>Fungi</taxon>
        <taxon>Dikarya</taxon>
        <taxon>Ascomycota</taxon>
        <taxon>Saccharomycotina</taxon>
        <taxon>Pichiomycetes</taxon>
        <taxon>Debaryomycetaceae</taxon>
        <taxon>Candida/Lodderomyces clade</taxon>
        <taxon>Candida</taxon>
    </lineage>
</organism>
<dbReference type="EC" id="7.1.1.2" evidence="3"/>
<feature type="transmembrane region" description="Helical" evidence="10">
    <location>
        <begin position="177"/>
        <end position="200"/>
    </location>
</feature>
<gene>
    <name evidence="12" type="primary">nad2</name>
</gene>
<evidence type="ECO:0000256" key="2">
    <source>
        <dbReference type="ARBA" id="ARBA00007012"/>
    </source>
</evidence>
<protein>
    <recommendedName>
        <fullName evidence="4">NADH-ubiquinone oxidoreductase chain 2</fullName>
        <ecNumber evidence="3">7.1.1.2</ecNumber>
    </recommendedName>
    <alternativeName>
        <fullName evidence="8">NADH dehydrogenase subunit 2</fullName>
    </alternativeName>
</protein>
<dbReference type="GeneID" id="16694409"/>
<feature type="transmembrane region" description="Helical" evidence="10">
    <location>
        <begin position="145"/>
        <end position="165"/>
    </location>
</feature>
<accession>S5TDV5</accession>
<feature type="transmembrane region" description="Helical" evidence="10">
    <location>
        <begin position="249"/>
        <end position="267"/>
    </location>
</feature>
<feature type="transmembrane region" description="Helical" evidence="10">
    <location>
        <begin position="91"/>
        <end position="108"/>
    </location>
</feature>
<keyword evidence="6 10" id="KW-1133">Transmembrane helix</keyword>
<evidence type="ECO:0000256" key="1">
    <source>
        <dbReference type="ARBA" id="ARBA00004141"/>
    </source>
</evidence>
<feature type="transmembrane region" description="Helical" evidence="10">
    <location>
        <begin position="430"/>
        <end position="451"/>
    </location>
</feature>
<geneLocation type="mitochondrion" evidence="12"/>
<dbReference type="GO" id="GO:0008137">
    <property type="term" value="F:NADH dehydrogenase (ubiquinone) activity"/>
    <property type="evidence" value="ECO:0007669"/>
    <property type="project" value="UniProtKB-EC"/>
</dbReference>
<feature type="transmembrane region" description="Helical" evidence="10">
    <location>
        <begin position="21"/>
        <end position="41"/>
    </location>
</feature>
<feature type="transmembrane region" description="Helical" evidence="10">
    <location>
        <begin position="114"/>
        <end position="133"/>
    </location>
</feature>
<feature type="transmembrane region" description="Helical" evidence="10">
    <location>
        <begin position="221"/>
        <end position="243"/>
    </location>
</feature>
<sequence length="464" mass="52444">MLLFTIVAFIVYLAYNNDVQHIYRLSILSLSLIAYIAWEALTVQYTSFTIFNDWFKYTPDYAPIALFIIILIITMLFYPTIKHRYLNDNKWIPLIILINLAGLLLLPISNDILALYLIIELQSYSLYIITCIYNRAYGSTKAAAGYFAVGAFASTILLYGIVAIYRETSLTTLSEIWNYYLIQGVSTPFPWIFILGALVIKLGLAPFHAWTIGVYVKTPTYITMYISIVAKLSIMGFIFINMGMIYTPLLYLVFYLSLAVGAIAPLYNVNIKAILAYSGILNFAYILIAAIQQDEAFFIYLIQYGLTHVLIFICILSIGNSIKVPSSVWSPILNVNQLVTPNIQLNITLIICLLSLIGIPPLPGFYGKYYILVSLIDSGQVVEAISIIIASVIATYYYAFIIKQLASNLTKSWYNHLSVNDKFILLNKDLPYTISLYISLILIILLSYYMILPTLLEGFALLIE</sequence>
<keyword evidence="7 10" id="KW-0472">Membrane</keyword>
<feature type="transmembrane region" description="Helical" evidence="10">
    <location>
        <begin position="343"/>
        <end position="362"/>
    </location>
</feature>
<evidence type="ECO:0000256" key="7">
    <source>
        <dbReference type="ARBA" id="ARBA00023136"/>
    </source>
</evidence>
<name>S5TDV5_9ASCO</name>
<comment type="catalytic activity">
    <reaction evidence="9">
        <text>a ubiquinone + NADH + 5 H(+)(in) = a ubiquinol + NAD(+) + 4 H(+)(out)</text>
        <dbReference type="Rhea" id="RHEA:29091"/>
        <dbReference type="Rhea" id="RHEA-COMP:9565"/>
        <dbReference type="Rhea" id="RHEA-COMP:9566"/>
        <dbReference type="ChEBI" id="CHEBI:15378"/>
        <dbReference type="ChEBI" id="CHEBI:16389"/>
        <dbReference type="ChEBI" id="CHEBI:17976"/>
        <dbReference type="ChEBI" id="CHEBI:57540"/>
        <dbReference type="ChEBI" id="CHEBI:57945"/>
        <dbReference type="EC" id="7.1.1.2"/>
    </reaction>
</comment>
<comment type="similarity">
    <text evidence="2">Belongs to the complex I subunit 2 family.</text>
</comment>
<dbReference type="InterPro" id="IPR001750">
    <property type="entry name" value="ND/Mrp_TM"/>
</dbReference>
<evidence type="ECO:0000256" key="6">
    <source>
        <dbReference type="ARBA" id="ARBA00022989"/>
    </source>
</evidence>
<keyword evidence="12" id="KW-0496">Mitochondrion</keyword>
<evidence type="ECO:0000256" key="8">
    <source>
        <dbReference type="ARBA" id="ARBA00031028"/>
    </source>
</evidence>
<dbReference type="AlphaFoldDB" id="S5TDV5"/>
<feature type="domain" description="NADH:quinone oxidoreductase/Mrp antiporter transmembrane" evidence="11">
    <location>
        <begin position="109"/>
        <end position="393"/>
    </location>
</feature>
<dbReference type="GO" id="GO:0016020">
    <property type="term" value="C:membrane"/>
    <property type="evidence" value="ECO:0007669"/>
    <property type="project" value="UniProtKB-SubCell"/>
</dbReference>
<comment type="subcellular location">
    <subcellularLocation>
        <location evidence="1">Membrane</location>
        <topology evidence="1">Multi-pass membrane protein</topology>
    </subcellularLocation>
</comment>
<proteinExistence type="inferred from homology"/>
<feature type="transmembrane region" description="Helical" evidence="10">
    <location>
        <begin position="61"/>
        <end position="79"/>
    </location>
</feature>
<evidence type="ECO:0000259" key="11">
    <source>
        <dbReference type="Pfam" id="PF00361"/>
    </source>
</evidence>
<dbReference type="RefSeq" id="YP_008474848.1">
    <property type="nucleotide sequence ID" value="NC_022153.1"/>
</dbReference>
<evidence type="ECO:0000256" key="9">
    <source>
        <dbReference type="ARBA" id="ARBA00049551"/>
    </source>
</evidence>
<feature type="transmembrane region" description="Helical" evidence="10">
    <location>
        <begin position="297"/>
        <end position="322"/>
    </location>
</feature>
<evidence type="ECO:0000256" key="5">
    <source>
        <dbReference type="ARBA" id="ARBA00022692"/>
    </source>
</evidence>
<evidence type="ECO:0000256" key="10">
    <source>
        <dbReference type="SAM" id="Phobius"/>
    </source>
</evidence>